<evidence type="ECO:0000313" key="1">
    <source>
        <dbReference type="EMBL" id="KAF5686236.1"/>
    </source>
</evidence>
<comment type="caution">
    <text evidence="1">The sequence shown here is derived from an EMBL/GenBank/DDBJ whole genome shotgun (WGS) entry which is preliminary data.</text>
</comment>
<sequence>MCLAPPTSTVHPKHKTWLCEGDGKGPNCDTYNDVKDLVCLKCGYKVDGWIKVKAADVHETHIGELDSFEDDEAKWRYFTHFLNPGPIVEDAPGNNAPVPRGTIPG</sequence>
<reference evidence="2" key="1">
    <citation type="journal article" date="2020" name="BMC Genomics">
        <title>Correction to: Identification and distribution of gene clusters required for synthesis of sphingolipid metabolism inhibitors in diverse species of the filamentous fungus Fusarium.</title>
        <authorList>
            <person name="Kim H.S."/>
            <person name="Lohmar J.M."/>
            <person name="Busman M."/>
            <person name="Brown D.W."/>
            <person name="Naumann T.A."/>
            <person name="Divon H.H."/>
            <person name="Lysoe E."/>
            <person name="Uhlig S."/>
            <person name="Proctor R.H."/>
        </authorList>
    </citation>
    <scope>NUCLEOTIDE SEQUENCE [LARGE SCALE GENOMIC DNA]</scope>
    <source>
        <strain evidence="2">NRRL 25331</strain>
    </source>
</reference>
<evidence type="ECO:0000313" key="2">
    <source>
        <dbReference type="Proteomes" id="UP000572754"/>
    </source>
</evidence>
<dbReference type="Proteomes" id="UP000572754">
    <property type="component" value="Unassembled WGS sequence"/>
</dbReference>
<dbReference type="EMBL" id="JAAQPE010000097">
    <property type="protein sequence ID" value="KAF5686236.1"/>
    <property type="molecule type" value="Genomic_DNA"/>
</dbReference>
<gene>
    <name evidence="1" type="ORF">FCIRC_2952</name>
</gene>
<reference evidence="1 2" key="2">
    <citation type="submission" date="2020-05" db="EMBL/GenBank/DDBJ databases">
        <title>Identification and distribution of gene clusters putatively required for synthesis of sphingolipid metabolism inhibitors in phylogenetically diverse species of the filamentous fungus Fusarium.</title>
        <authorList>
            <person name="Kim H.-S."/>
            <person name="Busman M."/>
            <person name="Brown D.W."/>
            <person name="Divon H."/>
            <person name="Uhlig S."/>
            <person name="Proctor R.H."/>
        </authorList>
    </citation>
    <scope>NUCLEOTIDE SEQUENCE [LARGE SCALE GENOMIC DNA]</scope>
    <source>
        <strain evidence="1 2">NRRL 25331</strain>
    </source>
</reference>
<dbReference type="AlphaFoldDB" id="A0A8H5X7J7"/>
<keyword evidence="2" id="KW-1185">Reference proteome</keyword>
<organism evidence="1 2">
    <name type="scientific">Fusarium circinatum</name>
    <name type="common">Pitch canker fungus</name>
    <name type="synonym">Gibberella circinata</name>
    <dbReference type="NCBI Taxonomy" id="48490"/>
    <lineage>
        <taxon>Eukaryota</taxon>
        <taxon>Fungi</taxon>
        <taxon>Dikarya</taxon>
        <taxon>Ascomycota</taxon>
        <taxon>Pezizomycotina</taxon>
        <taxon>Sordariomycetes</taxon>
        <taxon>Hypocreomycetidae</taxon>
        <taxon>Hypocreales</taxon>
        <taxon>Nectriaceae</taxon>
        <taxon>Fusarium</taxon>
        <taxon>Fusarium fujikuroi species complex</taxon>
    </lineage>
</organism>
<proteinExistence type="predicted"/>
<accession>A0A8H5X7J7</accession>
<name>A0A8H5X7J7_FUSCI</name>
<protein>
    <submittedName>
        <fullName evidence="1">Uncharacterized protein</fullName>
    </submittedName>
</protein>